<dbReference type="Gene3D" id="3.60.120.10">
    <property type="entry name" value="Anthranilate synthase"/>
    <property type="match status" value="1"/>
</dbReference>
<accession>A0AAU8LU58</accession>
<reference evidence="3" key="1">
    <citation type="journal article" date="2024" name="Syst. Appl. Microbiol.">
        <title>First single-strain enrichments of Electrothrix cable bacteria, description of E. aestuarii sp. nov. and E. rattekaaiensis sp. nov., and proposal of a cable bacteria taxonomy following the rules of the SeqCode.</title>
        <authorList>
            <person name="Plum-Jensen L.E."/>
            <person name="Schramm A."/>
            <person name="Marshall I.P.G."/>
        </authorList>
    </citation>
    <scope>NUCLEOTIDE SEQUENCE</scope>
    <source>
        <strain evidence="3">Rat1</strain>
    </source>
</reference>
<dbReference type="GO" id="GO:0046820">
    <property type="term" value="F:4-amino-4-deoxychorismate synthase activity"/>
    <property type="evidence" value="ECO:0007669"/>
    <property type="project" value="TreeGrafter"/>
</dbReference>
<dbReference type="KEGG" id="eaj:Q3M24_20005"/>
<dbReference type="EMBL" id="CP159373">
    <property type="protein sequence ID" value="XCN72549.1"/>
    <property type="molecule type" value="Genomic_DNA"/>
</dbReference>
<proteinExistence type="predicted"/>
<dbReference type="GO" id="GO:0000162">
    <property type="term" value="P:L-tryptophan biosynthetic process"/>
    <property type="evidence" value="ECO:0007669"/>
    <property type="project" value="TreeGrafter"/>
</dbReference>
<reference evidence="3" key="2">
    <citation type="submission" date="2024-06" db="EMBL/GenBank/DDBJ databases">
        <authorList>
            <person name="Plum-Jensen L.E."/>
            <person name="Schramm A."/>
            <person name="Marshall I.P.G."/>
        </authorList>
    </citation>
    <scope>NUCLEOTIDE SEQUENCE</scope>
    <source>
        <strain evidence="3">Rat1</strain>
    </source>
</reference>
<dbReference type="InterPro" id="IPR043132">
    <property type="entry name" value="BCAT-like_C"/>
</dbReference>
<dbReference type="InterPro" id="IPR015890">
    <property type="entry name" value="Chorismate_C"/>
</dbReference>
<name>A0AAU8LU58_9BACT</name>
<dbReference type="PANTHER" id="PTHR11236">
    <property type="entry name" value="AMINOBENZOATE/ANTHRANILATE SYNTHASE"/>
    <property type="match status" value="1"/>
</dbReference>
<dbReference type="InterPro" id="IPR036038">
    <property type="entry name" value="Aminotransferase-like"/>
</dbReference>
<sequence length="658" mass="75200">MKPFNNTTIRRLTSRLEQEDDFVFLESSRLSEENHRSFLFRNPSAHLCCQPGDSITEFLEQVDQARTQGQYLAGWLAYEFGYLLEPCLRRFLPQASIVDKPLAMLGVYEAPLIFDHKTEKFNNKTDWPLSSYAENQEASYTCTELATTISRQDYIQAIHAIQDYIRAGDTYQVNFTLHFDFQFQGSVAALYRALRRNQSVAYSAWIRHQGQDVLSFSPELFFAADAEKVRVRPMKGTMSRGRTNTEDAAQQEALRTDPKNQSENVMIVDLLRNDLGRLLYSDDQEKTQGRVLPKSLFDVEIYESLLQMTSTIDGVLEQQGEQTENHAPLSFQRLIRALFPCGSVTGAPKIRTMEIIRELEEQPRGVYCGAIGYAGPEQSCFNVPIRTVELSKTLNKTEGRMGIGSGIVADSVAEAEWEECLIKGNFLTKNAPDFQLIETLLWQPEEEYFLLDYHLERLWDSAHYFHFVCDKKEVITRLEQGAAELRKGEPRKDGSTKYRVRLLLYRDGRVEISSTPLPASSPQGPAKVIFSQEQVDARDPHRFHKTTRRELYTQEFQRANAQGCYDVLFTNTVGEITEGAITNIFIRPQKGEPLLTPPVQCGLLAGTYRRMLLEQDKAIEQVLRREDFLKAEQVYVANSVRGLVPVCLQQSPEDKPSR</sequence>
<organism evidence="3">
    <name type="scientific">Candidatus Electrothrix aestuarii</name>
    <dbReference type="NCBI Taxonomy" id="3062594"/>
    <lineage>
        <taxon>Bacteria</taxon>
        <taxon>Pseudomonadati</taxon>
        <taxon>Thermodesulfobacteriota</taxon>
        <taxon>Desulfobulbia</taxon>
        <taxon>Desulfobulbales</taxon>
        <taxon>Desulfobulbaceae</taxon>
        <taxon>Candidatus Electrothrix</taxon>
    </lineage>
</organism>
<dbReference type="Gene3D" id="3.30.470.10">
    <property type="match status" value="1"/>
</dbReference>
<dbReference type="PANTHER" id="PTHR11236:SF50">
    <property type="entry name" value="AMINODEOXYCHORISMATE SYNTHASE COMPONENT 1"/>
    <property type="match status" value="1"/>
</dbReference>
<dbReference type="Pfam" id="PF01063">
    <property type="entry name" value="Aminotran_4"/>
    <property type="match status" value="1"/>
</dbReference>
<feature type="domain" description="Chorismate-utilising enzyme C-terminal" evidence="2">
    <location>
        <begin position="151"/>
        <end position="423"/>
    </location>
</feature>
<dbReference type="InterPro" id="IPR005801">
    <property type="entry name" value="ADC_synthase"/>
</dbReference>
<dbReference type="Pfam" id="PF00425">
    <property type="entry name" value="Chorismate_bind"/>
    <property type="match status" value="1"/>
</dbReference>
<dbReference type="InterPro" id="IPR001544">
    <property type="entry name" value="Aminotrans_IV"/>
</dbReference>
<dbReference type="SUPFAM" id="SSF56752">
    <property type="entry name" value="D-aminoacid aminotransferase-like PLP-dependent enzymes"/>
    <property type="match status" value="1"/>
</dbReference>
<gene>
    <name evidence="3" type="ORF">Q3M24_20005</name>
</gene>
<dbReference type="AlphaFoldDB" id="A0AAU8LU58"/>
<evidence type="ECO:0000313" key="3">
    <source>
        <dbReference type="EMBL" id="XCN72549.1"/>
    </source>
</evidence>
<feature type="region of interest" description="Disordered" evidence="1">
    <location>
        <begin position="237"/>
        <end position="258"/>
    </location>
</feature>
<dbReference type="SUPFAM" id="SSF56322">
    <property type="entry name" value="ADC synthase"/>
    <property type="match status" value="1"/>
</dbReference>
<protein>
    <submittedName>
        <fullName evidence="3">Chorismate-binding protein</fullName>
    </submittedName>
</protein>
<dbReference type="InterPro" id="IPR019999">
    <property type="entry name" value="Anth_synth_I-like"/>
</dbReference>
<dbReference type="Gene3D" id="3.20.10.10">
    <property type="entry name" value="D-amino Acid Aminotransferase, subunit A, domain 2"/>
    <property type="match status" value="1"/>
</dbReference>
<evidence type="ECO:0000256" key="1">
    <source>
        <dbReference type="SAM" id="MobiDB-lite"/>
    </source>
</evidence>
<evidence type="ECO:0000259" key="2">
    <source>
        <dbReference type="Pfam" id="PF00425"/>
    </source>
</evidence>
<dbReference type="InterPro" id="IPR043131">
    <property type="entry name" value="BCAT-like_N"/>
</dbReference>